<dbReference type="InterPro" id="IPR036849">
    <property type="entry name" value="Enolase-like_C_sf"/>
</dbReference>
<comment type="cofactor">
    <cofactor evidence="15">
        <name>Mg(2+)</name>
        <dbReference type="ChEBI" id="CHEBI:18420"/>
    </cofactor>
    <text evidence="15">Mg(2+) is required for catalysis and for stabilizing the dimer.</text>
</comment>
<dbReference type="GO" id="GO:0000287">
    <property type="term" value="F:magnesium ion binding"/>
    <property type="evidence" value="ECO:0007669"/>
    <property type="project" value="UniProtKB-UniRule"/>
</dbReference>
<dbReference type="GO" id="GO:0000015">
    <property type="term" value="C:phosphopyruvate hydratase complex"/>
    <property type="evidence" value="ECO:0007669"/>
    <property type="project" value="InterPro"/>
</dbReference>
<feature type="binding site" evidence="14">
    <location>
        <position position="353"/>
    </location>
    <ligand>
        <name>substrate</name>
    </ligand>
</feature>
<reference evidence="19" key="1">
    <citation type="submission" date="2018-02" db="EMBL/GenBank/DDBJ databases">
        <authorList>
            <person name="Hausmann B."/>
        </authorList>
    </citation>
    <scope>NUCLEOTIDE SEQUENCE [LARGE SCALE GENOMIC DNA]</scope>
    <source>
        <strain evidence="19">Peat soil MAG SbA5</strain>
    </source>
</reference>
<evidence type="ECO:0000256" key="1">
    <source>
        <dbReference type="ARBA" id="ARBA00005031"/>
    </source>
</evidence>
<dbReference type="SFLD" id="SFLDG00178">
    <property type="entry name" value="enolase"/>
    <property type="match status" value="1"/>
</dbReference>
<feature type="binding site" evidence="12 15">
    <location>
        <position position="353"/>
    </location>
    <ligand>
        <name>Mg(2+)</name>
        <dbReference type="ChEBI" id="CHEBI:18420"/>
    </ligand>
</feature>
<dbReference type="EMBL" id="OKRB01000090">
    <property type="protein sequence ID" value="SPE22039.1"/>
    <property type="molecule type" value="Genomic_DNA"/>
</dbReference>
<dbReference type="InterPro" id="IPR029017">
    <property type="entry name" value="Enolase-like_N"/>
</dbReference>
<feature type="binding site" evidence="14">
    <location>
        <begin position="405"/>
        <end position="408"/>
    </location>
    <ligand>
        <name>substrate</name>
    </ligand>
</feature>
<keyword evidence="7 12" id="KW-0479">Metal-binding</keyword>
<name>A0A2N9LFJ3_9BACT</name>
<dbReference type="Proteomes" id="UP000239735">
    <property type="component" value="Unassembled WGS sequence"/>
</dbReference>
<feature type="domain" description="Enolase C-terminal TIM barrel" evidence="16">
    <location>
        <begin position="177"/>
        <end position="466"/>
    </location>
</feature>
<dbReference type="SFLD" id="SFLDF00002">
    <property type="entry name" value="enolase"/>
    <property type="match status" value="1"/>
</dbReference>
<evidence type="ECO:0000256" key="6">
    <source>
        <dbReference type="ARBA" id="ARBA00022525"/>
    </source>
</evidence>
<evidence type="ECO:0000256" key="4">
    <source>
        <dbReference type="ARBA" id="ARBA00017068"/>
    </source>
</evidence>
<feature type="binding site" evidence="14">
    <location>
        <position position="429"/>
    </location>
    <ligand>
        <name>substrate</name>
    </ligand>
</feature>
<dbReference type="Gene3D" id="3.30.390.10">
    <property type="entry name" value="Enolase-like, N-terminal domain"/>
    <property type="match status" value="1"/>
</dbReference>
<dbReference type="PROSITE" id="PS00164">
    <property type="entry name" value="ENOLASE"/>
    <property type="match status" value="1"/>
</dbReference>
<evidence type="ECO:0000256" key="12">
    <source>
        <dbReference type="HAMAP-Rule" id="MF_00318"/>
    </source>
</evidence>
<dbReference type="SUPFAM" id="SSF54826">
    <property type="entry name" value="Enolase N-terminal domain-like"/>
    <property type="match status" value="1"/>
</dbReference>
<evidence type="ECO:0000256" key="11">
    <source>
        <dbReference type="ARBA" id="ARBA00045763"/>
    </source>
</evidence>
<dbReference type="PANTHER" id="PTHR11902">
    <property type="entry name" value="ENOLASE"/>
    <property type="match status" value="1"/>
</dbReference>
<dbReference type="PRINTS" id="PR00148">
    <property type="entry name" value="ENOLASE"/>
</dbReference>
<dbReference type="NCBIfam" id="TIGR01060">
    <property type="entry name" value="eno"/>
    <property type="match status" value="1"/>
</dbReference>
<feature type="binding site" evidence="12">
    <location>
        <position position="429"/>
    </location>
    <ligand>
        <name>(2R)-2-phosphoglycerate</name>
        <dbReference type="ChEBI" id="CHEBI:58289"/>
    </ligand>
</feature>
<gene>
    <name evidence="12 18" type="primary">eno</name>
    <name evidence="18" type="ORF">SBA5_330081</name>
</gene>
<evidence type="ECO:0000259" key="16">
    <source>
        <dbReference type="SMART" id="SM01192"/>
    </source>
</evidence>
<protein>
    <recommendedName>
        <fullName evidence="4 12">Enolase</fullName>
        <ecNumber evidence="3 12">4.2.1.11</ecNumber>
    </recommendedName>
    <alternativeName>
        <fullName evidence="12">2-phospho-D-glycerate hydro-lyase</fullName>
    </alternativeName>
    <alternativeName>
        <fullName evidence="12">2-phosphoglycerate dehydratase</fullName>
    </alternativeName>
</protein>
<dbReference type="InterPro" id="IPR000941">
    <property type="entry name" value="Enolase"/>
</dbReference>
<evidence type="ECO:0000256" key="2">
    <source>
        <dbReference type="ARBA" id="ARBA00009604"/>
    </source>
</evidence>
<evidence type="ECO:0000256" key="15">
    <source>
        <dbReference type="PIRSR" id="PIRSR001400-3"/>
    </source>
</evidence>
<dbReference type="GO" id="GO:0009986">
    <property type="term" value="C:cell surface"/>
    <property type="evidence" value="ECO:0007669"/>
    <property type="project" value="UniProtKB-SubCell"/>
</dbReference>
<keyword evidence="10 12" id="KW-0456">Lyase</keyword>
<organism evidence="18 19">
    <name type="scientific">Candidatus Sulfuritelmatomonas gaucii</name>
    <dbReference type="NCBI Taxonomy" id="2043161"/>
    <lineage>
        <taxon>Bacteria</taxon>
        <taxon>Pseudomonadati</taxon>
        <taxon>Acidobacteriota</taxon>
        <taxon>Terriglobia</taxon>
        <taxon>Terriglobales</taxon>
        <taxon>Acidobacteriaceae</taxon>
        <taxon>Candidatus Sulfuritelmatomonas</taxon>
    </lineage>
</organism>
<evidence type="ECO:0000256" key="8">
    <source>
        <dbReference type="ARBA" id="ARBA00022842"/>
    </source>
</evidence>
<feature type="binding site" evidence="12">
    <location>
        <position position="201"/>
    </location>
    <ligand>
        <name>(2R)-2-phosphoglycerate</name>
        <dbReference type="ChEBI" id="CHEBI:58289"/>
    </ligand>
</feature>
<comment type="subcellular location">
    <subcellularLocation>
        <location evidence="12">Cytoplasm</location>
    </subcellularLocation>
    <subcellularLocation>
        <location evidence="12">Secreted</location>
    </subcellularLocation>
    <subcellularLocation>
        <location evidence="12">Cell surface</location>
    </subcellularLocation>
    <text evidence="12">Fractions of enolase are present in both the cytoplasm and on the cell surface.</text>
</comment>
<dbReference type="CDD" id="cd03313">
    <property type="entry name" value="enolase"/>
    <property type="match status" value="1"/>
</dbReference>
<keyword evidence="6 12" id="KW-0964">Secreted</keyword>
<dbReference type="SUPFAM" id="SSF51604">
    <property type="entry name" value="Enolase C-terminal domain-like"/>
    <property type="match status" value="1"/>
</dbReference>
<evidence type="ECO:0000259" key="17">
    <source>
        <dbReference type="SMART" id="SM01193"/>
    </source>
</evidence>
<dbReference type="FunFam" id="3.20.20.120:FF:000001">
    <property type="entry name" value="Enolase"/>
    <property type="match status" value="1"/>
</dbReference>
<keyword evidence="8 12" id="KW-0460">Magnesium</keyword>
<evidence type="ECO:0000256" key="3">
    <source>
        <dbReference type="ARBA" id="ARBA00012058"/>
    </source>
</evidence>
<dbReference type="Gene3D" id="3.20.20.120">
    <property type="entry name" value="Enolase-like C-terminal domain"/>
    <property type="match status" value="1"/>
</dbReference>
<evidence type="ECO:0000256" key="14">
    <source>
        <dbReference type="PIRSR" id="PIRSR001400-2"/>
    </source>
</evidence>
<dbReference type="GO" id="GO:0006096">
    <property type="term" value="P:glycolytic process"/>
    <property type="evidence" value="ECO:0007669"/>
    <property type="project" value="UniProtKB-UniRule"/>
</dbReference>
<dbReference type="GO" id="GO:0005576">
    <property type="term" value="C:extracellular region"/>
    <property type="evidence" value="ECO:0007669"/>
    <property type="project" value="UniProtKB-SubCell"/>
</dbReference>
<keyword evidence="9 12" id="KW-0324">Glycolysis</keyword>
<dbReference type="GO" id="GO:0004634">
    <property type="term" value="F:phosphopyruvate hydratase activity"/>
    <property type="evidence" value="ECO:0007669"/>
    <property type="project" value="UniProtKB-UniRule"/>
</dbReference>
<feature type="binding site" evidence="14">
    <location>
        <position position="326"/>
    </location>
    <ligand>
        <name>substrate</name>
    </ligand>
</feature>
<feature type="domain" description="Enolase N-terminal" evidence="17">
    <location>
        <begin position="42"/>
        <end position="172"/>
    </location>
</feature>
<feature type="active site" description="Proton donor" evidence="12 13">
    <location>
        <position position="243"/>
    </location>
</feature>
<accession>A0A2N9LFJ3</accession>
<feature type="binding site" evidence="14">
    <location>
        <position position="193"/>
    </location>
    <ligand>
        <name>substrate</name>
    </ligand>
</feature>
<sequence>MYAHGLLDTIQSAAGEAVAVDRRPRPNDRLHHHIVRSNMTEIVAVRAREVLDSRGNPTVEADVILESGAMGRAIVPSGASTGEHEAVELRDGDKSHYLGKGVLQAVANIETVIAPELEGMDAANQRLLDQSMISLDGTANKGKLGANAILAVSMAAARAVAQTLEVPLYRYLGGVNASVLPTPMLNVLNGGAHADSNVDFQEFMIMPVGAERFSEALRWAAETFHTLKSVLKKKGYNTAVGDEGGFAPSLKSNSEAIELILEAIEQAGYKPGEQIAIALDPASSEFYDKNKKKYVFKKGDKSELSSEELVHFYDNWIHQYPIVSLEDGLAEDDWEGWRILTDKLGGRIQLVGDDIFVTNVKLLQRGIEEGVANSILIKLNQIGTVTETLEAIELGRRYGYTSVISHRSGETEDTFIADLAVATGVGQIKTGSVSRTDRIAKYNQLLRIEEELGAGAVYLGLESLNYGD</sequence>
<dbReference type="HAMAP" id="MF_00318">
    <property type="entry name" value="Enolase"/>
    <property type="match status" value="1"/>
</dbReference>
<comment type="catalytic activity">
    <reaction evidence="12">
        <text>(2R)-2-phosphoglycerate = phosphoenolpyruvate + H2O</text>
        <dbReference type="Rhea" id="RHEA:10164"/>
        <dbReference type="ChEBI" id="CHEBI:15377"/>
        <dbReference type="ChEBI" id="CHEBI:58289"/>
        <dbReference type="ChEBI" id="CHEBI:58702"/>
        <dbReference type="EC" id="4.2.1.11"/>
    </reaction>
</comment>
<keyword evidence="5 12" id="KW-0963">Cytoplasm</keyword>
<dbReference type="SMART" id="SM01192">
    <property type="entry name" value="Enolase_C"/>
    <property type="match status" value="1"/>
</dbReference>
<dbReference type="InterPro" id="IPR020810">
    <property type="entry name" value="Enolase_C"/>
</dbReference>
<comment type="pathway">
    <text evidence="1 12">Carbohydrate degradation; glycolysis; pyruvate from D-glyceraldehyde 3-phosphate: step 4/5.</text>
</comment>
<comment type="function">
    <text evidence="11 12">Catalyzes the reversible conversion of 2-phosphoglycerate (2-PG) into phosphoenolpyruvate (PEP). It is essential for the degradation of carbohydrates via glycolysis.</text>
</comment>
<evidence type="ECO:0000256" key="13">
    <source>
        <dbReference type="PIRSR" id="PIRSR001400-1"/>
    </source>
</evidence>
<feature type="binding site" evidence="12 15">
    <location>
        <position position="280"/>
    </location>
    <ligand>
        <name>Mg(2+)</name>
        <dbReference type="ChEBI" id="CHEBI:18420"/>
    </ligand>
</feature>
<dbReference type="FunFam" id="3.30.390.10:FF:000001">
    <property type="entry name" value="Enolase"/>
    <property type="match status" value="1"/>
</dbReference>
<comment type="similarity">
    <text evidence="2 12">Belongs to the enolase family.</text>
</comment>
<dbReference type="SMART" id="SM01193">
    <property type="entry name" value="Enolase_N"/>
    <property type="match status" value="1"/>
</dbReference>
<dbReference type="UniPathway" id="UPA00109">
    <property type="reaction ID" value="UER00187"/>
</dbReference>
<dbReference type="InterPro" id="IPR020811">
    <property type="entry name" value="Enolase_N"/>
</dbReference>
<dbReference type="PIRSF" id="PIRSF001400">
    <property type="entry name" value="Enolase"/>
    <property type="match status" value="1"/>
</dbReference>
<evidence type="ECO:0000256" key="9">
    <source>
        <dbReference type="ARBA" id="ARBA00023152"/>
    </source>
</evidence>
<proteinExistence type="inferred from homology"/>
<dbReference type="InterPro" id="IPR020809">
    <property type="entry name" value="Enolase_CS"/>
</dbReference>
<evidence type="ECO:0000256" key="5">
    <source>
        <dbReference type="ARBA" id="ARBA00022490"/>
    </source>
</evidence>
<feature type="binding site" evidence="12 15">
    <location>
        <position position="326"/>
    </location>
    <ligand>
        <name>Mg(2+)</name>
        <dbReference type="ChEBI" id="CHEBI:18420"/>
    </ligand>
</feature>
<evidence type="ECO:0000313" key="19">
    <source>
        <dbReference type="Proteomes" id="UP000239735"/>
    </source>
</evidence>
<feature type="binding site" evidence="12">
    <location>
        <position position="407"/>
    </location>
    <ligand>
        <name>(2R)-2-phosphoglycerate</name>
        <dbReference type="ChEBI" id="CHEBI:58289"/>
    </ligand>
</feature>
<dbReference type="Pfam" id="PF03952">
    <property type="entry name" value="Enolase_N"/>
    <property type="match status" value="1"/>
</dbReference>
<dbReference type="SFLD" id="SFLDS00001">
    <property type="entry name" value="Enolase"/>
    <property type="match status" value="1"/>
</dbReference>
<comment type="cofactor">
    <cofactor evidence="12">
        <name>Mg(2+)</name>
        <dbReference type="ChEBI" id="CHEBI:18420"/>
    </cofactor>
    <text evidence="12">Binds a second Mg(2+) ion via substrate during catalysis.</text>
</comment>
<evidence type="ECO:0000313" key="18">
    <source>
        <dbReference type="EMBL" id="SPE22039.1"/>
    </source>
</evidence>
<evidence type="ECO:0000256" key="10">
    <source>
        <dbReference type="ARBA" id="ARBA00023239"/>
    </source>
</evidence>
<feature type="active site" description="Proton acceptor" evidence="12 13">
    <location>
        <position position="378"/>
    </location>
</feature>
<dbReference type="AlphaFoldDB" id="A0A2N9LFJ3"/>
<feature type="binding site" evidence="12">
    <location>
        <position position="378"/>
    </location>
    <ligand>
        <name>(2R)-2-phosphoglycerate</name>
        <dbReference type="ChEBI" id="CHEBI:58289"/>
    </ligand>
</feature>
<evidence type="ECO:0000256" key="7">
    <source>
        <dbReference type="ARBA" id="ARBA00022723"/>
    </source>
</evidence>
<feature type="binding site" evidence="12">
    <location>
        <position position="408"/>
    </location>
    <ligand>
        <name>(2R)-2-phosphoglycerate</name>
        <dbReference type="ChEBI" id="CHEBI:58289"/>
    </ligand>
</feature>
<dbReference type="EC" id="4.2.1.11" evidence="3 12"/>
<dbReference type="PANTHER" id="PTHR11902:SF1">
    <property type="entry name" value="ENOLASE"/>
    <property type="match status" value="1"/>
</dbReference>
<feature type="binding site" evidence="14">
    <location>
        <position position="202"/>
    </location>
    <ligand>
        <name>substrate</name>
    </ligand>
</feature>
<dbReference type="Pfam" id="PF00113">
    <property type="entry name" value="Enolase_C"/>
    <property type="match status" value="1"/>
</dbReference>